<feature type="domain" description="C-type lectin" evidence="3">
    <location>
        <begin position="295"/>
        <end position="424"/>
    </location>
</feature>
<dbReference type="Pfam" id="PF00059">
    <property type="entry name" value="Lectin_C"/>
    <property type="match status" value="1"/>
</dbReference>
<keyword evidence="2" id="KW-0175">Coiled coil</keyword>
<dbReference type="InterPro" id="IPR016187">
    <property type="entry name" value="CTDL_fold"/>
</dbReference>
<dbReference type="SMART" id="SM00137">
    <property type="entry name" value="MAM"/>
    <property type="match status" value="1"/>
</dbReference>
<dbReference type="InterPro" id="IPR000998">
    <property type="entry name" value="MAM_dom"/>
</dbReference>
<evidence type="ECO:0000256" key="1">
    <source>
        <dbReference type="ARBA" id="ARBA00023157"/>
    </source>
</evidence>
<sequence>MSELMTSKSNLTDAKTQLTEEQIKTQQLLQTLQEKETELNKTQAELAHLLAQAGDEIRTLRSTVGRLTSELNTCKGTLGLATNTSTLPDSSIVPTDVLVSFCDFENHGGSDNNSNCGFRNSTVGFHSGSGKQNSYTGPLEDHTLGSPHGHYMFLDAVKVAASTSSSALKSYTMTTPTYPPGPGYCVRFWYNMYGHDVKDLQVYAKISAGNGYPVFTRTGDQGQKWSLGEADLDREYTGHPFQLVFTATTTAYHHYTSTNMYTAGDVAVDDIYVYNTSCKNIPLCPKGSVTREAGTTTTCYTFHAQPVTWYEAASACRHQGATTSLVTITSKDEQDFIVQTIKNDSSLTGAGQYGFYTAGSDERSEHTFDWTDTGTPYRGTYSNWKEGQPNNVASDQDCLLLQYPDLDFEWGDVDCDERHPFICKAQYPTPKNAASGTPMVG</sequence>
<dbReference type="SMART" id="SM00034">
    <property type="entry name" value="CLECT"/>
    <property type="match status" value="1"/>
</dbReference>
<dbReference type="EMBL" id="JBAMIC010000813">
    <property type="protein sequence ID" value="KAK7089684.1"/>
    <property type="molecule type" value="Genomic_DNA"/>
</dbReference>
<dbReference type="SUPFAM" id="SSF49899">
    <property type="entry name" value="Concanavalin A-like lectins/glucanases"/>
    <property type="match status" value="1"/>
</dbReference>
<proteinExistence type="predicted"/>
<evidence type="ECO:0000259" key="4">
    <source>
        <dbReference type="PROSITE" id="PS50060"/>
    </source>
</evidence>
<evidence type="ECO:0000313" key="6">
    <source>
        <dbReference type="Proteomes" id="UP001374579"/>
    </source>
</evidence>
<dbReference type="InterPro" id="IPR016186">
    <property type="entry name" value="C-type_lectin-like/link_sf"/>
</dbReference>
<dbReference type="InterPro" id="IPR013320">
    <property type="entry name" value="ConA-like_dom_sf"/>
</dbReference>
<dbReference type="AlphaFoldDB" id="A0AAN9AMQ9"/>
<evidence type="ECO:0000256" key="2">
    <source>
        <dbReference type="SAM" id="Coils"/>
    </source>
</evidence>
<dbReference type="SUPFAM" id="SSF56436">
    <property type="entry name" value="C-type lectin-like"/>
    <property type="match status" value="1"/>
</dbReference>
<feature type="domain" description="MAM" evidence="4">
    <location>
        <begin position="100"/>
        <end position="280"/>
    </location>
</feature>
<gene>
    <name evidence="5" type="ORF">V1264_024522</name>
</gene>
<feature type="coiled-coil region" evidence="2">
    <location>
        <begin position="15"/>
        <end position="52"/>
    </location>
</feature>
<dbReference type="Gene3D" id="3.10.100.10">
    <property type="entry name" value="Mannose-Binding Protein A, subunit A"/>
    <property type="match status" value="1"/>
</dbReference>
<name>A0AAN9AMQ9_9CAEN</name>
<reference evidence="5 6" key="1">
    <citation type="submission" date="2024-02" db="EMBL/GenBank/DDBJ databases">
        <title>Chromosome-scale genome assembly of the rough periwinkle Littorina saxatilis.</title>
        <authorList>
            <person name="De Jode A."/>
            <person name="Faria R."/>
            <person name="Formenti G."/>
            <person name="Sims Y."/>
            <person name="Smith T.P."/>
            <person name="Tracey A."/>
            <person name="Wood J.M.D."/>
            <person name="Zagrodzka Z.B."/>
            <person name="Johannesson K."/>
            <person name="Butlin R.K."/>
            <person name="Leder E.H."/>
        </authorList>
    </citation>
    <scope>NUCLEOTIDE SEQUENCE [LARGE SCALE GENOMIC DNA]</scope>
    <source>
        <strain evidence="5">Snail1</strain>
        <tissue evidence="5">Muscle</tissue>
    </source>
</reference>
<dbReference type="GO" id="GO:0016020">
    <property type="term" value="C:membrane"/>
    <property type="evidence" value="ECO:0007669"/>
    <property type="project" value="InterPro"/>
</dbReference>
<dbReference type="PROSITE" id="PS50060">
    <property type="entry name" value="MAM_2"/>
    <property type="match status" value="1"/>
</dbReference>
<dbReference type="CDD" id="cd06263">
    <property type="entry name" value="MAM"/>
    <property type="match status" value="1"/>
</dbReference>
<protein>
    <recommendedName>
        <fullName evidence="7">C-type lectin</fullName>
    </recommendedName>
</protein>
<dbReference type="PROSITE" id="PS00615">
    <property type="entry name" value="C_TYPE_LECTIN_1"/>
    <property type="match status" value="1"/>
</dbReference>
<dbReference type="Pfam" id="PF00629">
    <property type="entry name" value="MAM"/>
    <property type="match status" value="1"/>
</dbReference>
<dbReference type="InterPro" id="IPR001304">
    <property type="entry name" value="C-type_lectin-like"/>
</dbReference>
<dbReference type="Proteomes" id="UP001374579">
    <property type="component" value="Unassembled WGS sequence"/>
</dbReference>
<evidence type="ECO:0000259" key="3">
    <source>
        <dbReference type="PROSITE" id="PS50041"/>
    </source>
</evidence>
<dbReference type="PANTHER" id="PTHR23282:SF101">
    <property type="entry name" value="MAM DOMAIN-CONTAINING PROTEIN"/>
    <property type="match status" value="1"/>
</dbReference>
<dbReference type="Gene3D" id="2.60.120.200">
    <property type="match status" value="1"/>
</dbReference>
<dbReference type="CDD" id="cd00037">
    <property type="entry name" value="CLECT"/>
    <property type="match status" value="1"/>
</dbReference>
<dbReference type="InterPro" id="IPR018378">
    <property type="entry name" value="C-type_lectin_CS"/>
</dbReference>
<comment type="caution">
    <text evidence="5">The sequence shown here is derived from an EMBL/GenBank/DDBJ whole genome shotgun (WGS) entry which is preliminary data.</text>
</comment>
<organism evidence="5 6">
    <name type="scientific">Littorina saxatilis</name>
    <dbReference type="NCBI Taxonomy" id="31220"/>
    <lineage>
        <taxon>Eukaryota</taxon>
        <taxon>Metazoa</taxon>
        <taxon>Spiralia</taxon>
        <taxon>Lophotrochozoa</taxon>
        <taxon>Mollusca</taxon>
        <taxon>Gastropoda</taxon>
        <taxon>Caenogastropoda</taxon>
        <taxon>Littorinimorpha</taxon>
        <taxon>Littorinoidea</taxon>
        <taxon>Littorinidae</taxon>
        <taxon>Littorina</taxon>
    </lineage>
</organism>
<accession>A0AAN9AMQ9</accession>
<evidence type="ECO:0000313" key="5">
    <source>
        <dbReference type="EMBL" id="KAK7089684.1"/>
    </source>
</evidence>
<keyword evidence="6" id="KW-1185">Reference proteome</keyword>
<keyword evidence="1" id="KW-1015">Disulfide bond</keyword>
<dbReference type="InterPro" id="IPR051560">
    <property type="entry name" value="MAM_domain-containing"/>
</dbReference>
<dbReference type="PROSITE" id="PS50041">
    <property type="entry name" value="C_TYPE_LECTIN_2"/>
    <property type="match status" value="1"/>
</dbReference>
<evidence type="ECO:0008006" key="7">
    <source>
        <dbReference type="Google" id="ProtNLM"/>
    </source>
</evidence>
<dbReference type="PANTHER" id="PTHR23282">
    <property type="entry name" value="APICAL ENDOSOMAL GLYCOPROTEIN PRECURSOR"/>
    <property type="match status" value="1"/>
</dbReference>